<dbReference type="EMBL" id="KN822242">
    <property type="protein sequence ID" value="KIM51742.1"/>
    <property type="molecule type" value="Genomic_DNA"/>
</dbReference>
<reference evidence="3" key="2">
    <citation type="submission" date="2015-01" db="EMBL/GenBank/DDBJ databases">
        <title>Evolutionary Origins and Diversification of the Mycorrhizal Mutualists.</title>
        <authorList>
            <consortium name="DOE Joint Genome Institute"/>
            <consortium name="Mycorrhizal Genomics Consortium"/>
            <person name="Kohler A."/>
            <person name="Kuo A."/>
            <person name="Nagy L.G."/>
            <person name="Floudas D."/>
            <person name="Copeland A."/>
            <person name="Barry K.W."/>
            <person name="Cichocki N."/>
            <person name="Veneault-Fourrey C."/>
            <person name="LaButti K."/>
            <person name="Lindquist E.A."/>
            <person name="Lipzen A."/>
            <person name="Lundell T."/>
            <person name="Morin E."/>
            <person name="Murat C."/>
            <person name="Riley R."/>
            <person name="Ohm R."/>
            <person name="Sun H."/>
            <person name="Tunlid A."/>
            <person name="Henrissat B."/>
            <person name="Grigoriev I.V."/>
            <person name="Hibbett D.S."/>
            <person name="Martin F."/>
        </authorList>
    </citation>
    <scope>NUCLEOTIDE SEQUENCE [LARGE SCALE GENOMIC DNA]</scope>
    <source>
        <strain evidence="3">Foug A</strain>
    </source>
</reference>
<dbReference type="Proteomes" id="UP000053989">
    <property type="component" value="Unassembled WGS sequence"/>
</dbReference>
<name>A0A0C2ZFU4_9AGAM</name>
<organism evidence="2 3">
    <name type="scientific">Scleroderma citrinum Foug A</name>
    <dbReference type="NCBI Taxonomy" id="1036808"/>
    <lineage>
        <taxon>Eukaryota</taxon>
        <taxon>Fungi</taxon>
        <taxon>Dikarya</taxon>
        <taxon>Basidiomycota</taxon>
        <taxon>Agaricomycotina</taxon>
        <taxon>Agaricomycetes</taxon>
        <taxon>Agaricomycetidae</taxon>
        <taxon>Boletales</taxon>
        <taxon>Sclerodermatineae</taxon>
        <taxon>Sclerodermataceae</taxon>
        <taxon>Scleroderma</taxon>
    </lineage>
</organism>
<proteinExistence type="predicted"/>
<accession>A0A0C2ZFU4</accession>
<gene>
    <name evidence="2" type="ORF">SCLCIDRAFT_1224215</name>
</gene>
<sequence length="104" mass="11382">MPCSENLKTTIGDARWAANKLNGRGNPTNASNAHMDAHGIGNRMEMTENVTTDVRTSSKEVEVESHVCSRNRAFGPTDRWRRVGIGVVDAFLLLDAPIEDLGMV</sequence>
<keyword evidence="3" id="KW-1185">Reference proteome</keyword>
<feature type="region of interest" description="Disordered" evidence="1">
    <location>
        <begin position="22"/>
        <end position="44"/>
    </location>
</feature>
<feature type="non-terminal residue" evidence="2">
    <location>
        <position position="104"/>
    </location>
</feature>
<evidence type="ECO:0000256" key="1">
    <source>
        <dbReference type="SAM" id="MobiDB-lite"/>
    </source>
</evidence>
<reference evidence="2 3" key="1">
    <citation type="submission" date="2014-04" db="EMBL/GenBank/DDBJ databases">
        <authorList>
            <consortium name="DOE Joint Genome Institute"/>
            <person name="Kuo A."/>
            <person name="Kohler A."/>
            <person name="Nagy L.G."/>
            <person name="Floudas D."/>
            <person name="Copeland A."/>
            <person name="Barry K.W."/>
            <person name="Cichocki N."/>
            <person name="Veneault-Fourrey C."/>
            <person name="LaButti K."/>
            <person name="Lindquist E.A."/>
            <person name="Lipzen A."/>
            <person name="Lundell T."/>
            <person name="Morin E."/>
            <person name="Murat C."/>
            <person name="Sun H."/>
            <person name="Tunlid A."/>
            <person name="Henrissat B."/>
            <person name="Grigoriev I.V."/>
            <person name="Hibbett D.S."/>
            <person name="Martin F."/>
            <person name="Nordberg H.P."/>
            <person name="Cantor M.N."/>
            <person name="Hua S.X."/>
        </authorList>
    </citation>
    <scope>NUCLEOTIDE SEQUENCE [LARGE SCALE GENOMIC DNA]</scope>
    <source>
        <strain evidence="2 3">Foug A</strain>
    </source>
</reference>
<evidence type="ECO:0000313" key="3">
    <source>
        <dbReference type="Proteomes" id="UP000053989"/>
    </source>
</evidence>
<dbReference type="InParanoid" id="A0A0C2ZFU4"/>
<evidence type="ECO:0000313" key="2">
    <source>
        <dbReference type="EMBL" id="KIM51742.1"/>
    </source>
</evidence>
<protein>
    <submittedName>
        <fullName evidence="2">Uncharacterized protein</fullName>
    </submittedName>
</protein>
<dbReference type="AlphaFoldDB" id="A0A0C2ZFU4"/>
<dbReference type="HOGENOM" id="CLU_2256554_0_0_1"/>